<accession>A0A450W4X6</accession>
<dbReference type="InterPro" id="IPR049577">
    <property type="entry name" value="GMPP_N"/>
</dbReference>
<feature type="domain" description="Mannose-6-phosphate isomerase type II C-terminal" evidence="11">
    <location>
        <begin position="361"/>
        <end position="473"/>
    </location>
</feature>
<evidence type="ECO:0000256" key="5">
    <source>
        <dbReference type="ARBA" id="ARBA00022695"/>
    </source>
</evidence>
<evidence type="ECO:0000256" key="9">
    <source>
        <dbReference type="RuleBase" id="RU004190"/>
    </source>
</evidence>
<evidence type="ECO:0000256" key="4">
    <source>
        <dbReference type="ARBA" id="ARBA00022679"/>
    </source>
</evidence>
<evidence type="ECO:0000259" key="11">
    <source>
        <dbReference type="Pfam" id="PF01050"/>
    </source>
</evidence>
<dbReference type="Gene3D" id="2.60.120.10">
    <property type="entry name" value="Jelly Rolls"/>
    <property type="match status" value="1"/>
</dbReference>
<evidence type="ECO:0000256" key="8">
    <source>
        <dbReference type="ARBA" id="ARBA00047343"/>
    </source>
</evidence>
<dbReference type="EMBL" id="CAADFP010000059">
    <property type="protein sequence ID" value="VFK28150.1"/>
    <property type="molecule type" value="Genomic_DNA"/>
</dbReference>
<evidence type="ECO:0000256" key="7">
    <source>
        <dbReference type="ARBA" id="ARBA00023134"/>
    </source>
</evidence>
<organism evidence="13">
    <name type="scientific">Candidatus Kentrum sp. LPFa</name>
    <dbReference type="NCBI Taxonomy" id="2126335"/>
    <lineage>
        <taxon>Bacteria</taxon>
        <taxon>Pseudomonadati</taxon>
        <taxon>Pseudomonadota</taxon>
        <taxon>Gammaproteobacteria</taxon>
        <taxon>Candidatus Kentrum</taxon>
    </lineage>
</organism>
<keyword evidence="5 13" id="KW-0548">Nucleotidyltransferase</keyword>
<dbReference type="CDD" id="cd02509">
    <property type="entry name" value="GDP-M1P_Guanylyltransferase"/>
    <property type="match status" value="1"/>
</dbReference>
<comment type="catalytic activity">
    <reaction evidence="8">
        <text>alpha-D-mannose 1-phosphate + GTP + H(+) = GDP-alpha-D-mannose + diphosphate</text>
        <dbReference type="Rhea" id="RHEA:15229"/>
        <dbReference type="ChEBI" id="CHEBI:15378"/>
        <dbReference type="ChEBI" id="CHEBI:33019"/>
        <dbReference type="ChEBI" id="CHEBI:37565"/>
        <dbReference type="ChEBI" id="CHEBI:57527"/>
        <dbReference type="ChEBI" id="CHEBI:58409"/>
        <dbReference type="EC" id="2.7.7.13"/>
    </reaction>
</comment>
<dbReference type="FunFam" id="3.90.550.10:FF:000046">
    <property type="entry name" value="Mannose-1-phosphate guanylyltransferase (GDP)"/>
    <property type="match status" value="1"/>
</dbReference>
<keyword evidence="7" id="KW-0342">GTP-binding</keyword>
<dbReference type="PANTHER" id="PTHR46390:SF1">
    <property type="entry name" value="MANNOSE-1-PHOSPHATE GUANYLYLTRANSFERASE"/>
    <property type="match status" value="1"/>
</dbReference>
<name>A0A450W4X6_9GAMM</name>
<dbReference type="SUPFAM" id="SSF53448">
    <property type="entry name" value="Nucleotide-diphospho-sugar transferases"/>
    <property type="match status" value="1"/>
</dbReference>
<dbReference type="InterPro" id="IPR001538">
    <property type="entry name" value="Man6P_isomerase-2_C"/>
</dbReference>
<evidence type="ECO:0000259" key="12">
    <source>
        <dbReference type="Pfam" id="PF22640"/>
    </source>
</evidence>
<reference evidence="13" key="1">
    <citation type="submission" date="2019-02" db="EMBL/GenBank/DDBJ databases">
        <authorList>
            <person name="Gruber-Vodicka R. H."/>
            <person name="Seah K. B. B."/>
        </authorList>
    </citation>
    <scope>NUCLEOTIDE SEQUENCE</scope>
    <source>
        <strain evidence="13">BECK_S312</strain>
        <strain evidence="14">BECK_S426</strain>
    </source>
</reference>
<sequence length="479" mass="53715">MLPPFQKKTKVLPVILSGGVGSRLWPLSREAHPKPFIRLDDNQSLIQKTYLRAASIDGIEEIVTVTNRALFFYTKDEYDEVALAPILRSFILEPFGRNSAAAIGLAAHYAKSKFGNDCILLVLPADHLVEKQDAFMDAINQAMILASDDKLVTFGIRPDTPKTGYGYIEADGHNVLRFVEKPNLDAAQGYLDSGNYFWNSGMFCMRAGTIIEEMHAHCPKIPSQSNICLENAKTSVGASWLLTEISAQDFEKVEDISIDYAIFERSEKVAVVTCDIGWSDIGSWLEFGQLHPLDENNNHISGEAVLEDAQDCILHSEHRMIAGIGLRDLIIADTSDALLVADKSRVQDVRAIVKKLKMQGHKSYEFSPTVYRPWGNYTILQEGDGFKLKRIEVKPRASLSLQSHAHRSEHWIVVSGVAKVVNHDQILALRHNQSTYIPIGNKHRLENPGDEMLILIEVQCGNYLEETDIIRYNEQGRIM</sequence>
<dbReference type="EMBL" id="CAADFM010000065">
    <property type="protein sequence ID" value="VFK12097.1"/>
    <property type="molecule type" value="Genomic_DNA"/>
</dbReference>
<feature type="domain" description="Nucleotidyl transferase" evidence="10">
    <location>
        <begin position="13"/>
        <end position="292"/>
    </location>
</feature>
<evidence type="ECO:0000256" key="3">
    <source>
        <dbReference type="ARBA" id="ARBA00012387"/>
    </source>
</evidence>
<dbReference type="CDD" id="cd02213">
    <property type="entry name" value="cupin_PMI_typeII_C"/>
    <property type="match status" value="1"/>
</dbReference>
<keyword evidence="4 13" id="KW-0808">Transferase</keyword>
<protein>
    <recommendedName>
        <fullName evidence="3">mannose-1-phosphate guanylyltransferase</fullName>
        <ecNumber evidence="3">2.7.7.13</ecNumber>
    </recommendedName>
</protein>
<comment type="pathway">
    <text evidence="1">Nucleotide-sugar biosynthesis; GDP-alpha-D-mannose biosynthesis; GDP-alpha-D-mannose from alpha-D-mannose 1-phosphate (GTP route): step 1/1.</text>
</comment>
<evidence type="ECO:0000313" key="13">
    <source>
        <dbReference type="EMBL" id="VFK12097.1"/>
    </source>
</evidence>
<dbReference type="FunFam" id="2.60.120.10:FF:000032">
    <property type="entry name" value="Mannose-1-phosphate guanylyltransferase/mannose-6-phosphate isomerase"/>
    <property type="match status" value="1"/>
</dbReference>
<dbReference type="SUPFAM" id="SSF51182">
    <property type="entry name" value="RmlC-like cupins"/>
    <property type="match status" value="1"/>
</dbReference>
<keyword evidence="6" id="KW-0547">Nucleotide-binding</keyword>
<dbReference type="NCBIfam" id="TIGR01479">
    <property type="entry name" value="GMP_PMI"/>
    <property type="match status" value="1"/>
</dbReference>
<dbReference type="GO" id="GO:0009298">
    <property type="term" value="P:GDP-mannose biosynthetic process"/>
    <property type="evidence" value="ECO:0007669"/>
    <property type="project" value="UniProtKB-UniPathway"/>
</dbReference>
<evidence type="ECO:0000256" key="2">
    <source>
        <dbReference type="ARBA" id="ARBA00006115"/>
    </source>
</evidence>
<proteinExistence type="inferred from homology"/>
<dbReference type="InterPro" id="IPR005835">
    <property type="entry name" value="NTP_transferase_dom"/>
</dbReference>
<dbReference type="InterPro" id="IPR014710">
    <property type="entry name" value="RmlC-like_jellyroll"/>
</dbReference>
<dbReference type="InterPro" id="IPR054566">
    <property type="entry name" value="ManC/GMP-like_b-helix"/>
</dbReference>
<dbReference type="PANTHER" id="PTHR46390">
    <property type="entry name" value="MANNOSE-1-PHOSPHATE GUANYLYLTRANSFERASE"/>
    <property type="match status" value="1"/>
</dbReference>
<dbReference type="Pfam" id="PF01050">
    <property type="entry name" value="MannoseP_isomer"/>
    <property type="match status" value="1"/>
</dbReference>
<gene>
    <name evidence="13" type="ORF">BECKLPF1236A_GA0070988_1006514</name>
    <name evidence="14" type="ORF">BECKLPF1236C_GA0070990_1005914</name>
</gene>
<dbReference type="Pfam" id="PF22640">
    <property type="entry name" value="ManC_GMP_beta-helix"/>
    <property type="match status" value="1"/>
</dbReference>
<evidence type="ECO:0000256" key="6">
    <source>
        <dbReference type="ARBA" id="ARBA00022741"/>
    </source>
</evidence>
<dbReference type="UniPathway" id="UPA00126">
    <property type="reaction ID" value="UER00930"/>
</dbReference>
<dbReference type="InterPro" id="IPR051161">
    <property type="entry name" value="Mannose-6P_isomerase_type2"/>
</dbReference>
<dbReference type="InterPro" id="IPR011051">
    <property type="entry name" value="RmlC_Cupin_sf"/>
</dbReference>
<dbReference type="Gene3D" id="3.90.550.10">
    <property type="entry name" value="Spore Coat Polysaccharide Biosynthesis Protein SpsA, Chain A"/>
    <property type="match status" value="1"/>
</dbReference>
<dbReference type="GO" id="GO:0004475">
    <property type="term" value="F:mannose-1-phosphate guanylyltransferase (GTP) activity"/>
    <property type="evidence" value="ECO:0007669"/>
    <property type="project" value="UniProtKB-EC"/>
</dbReference>
<dbReference type="AlphaFoldDB" id="A0A450W4X6"/>
<dbReference type="InterPro" id="IPR006375">
    <property type="entry name" value="Man1P_GuaTrfase/Man6P_Isoase"/>
</dbReference>
<evidence type="ECO:0000313" key="14">
    <source>
        <dbReference type="EMBL" id="VFK28150.1"/>
    </source>
</evidence>
<dbReference type="EC" id="2.7.7.13" evidence="3"/>
<evidence type="ECO:0000256" key="1">
    <source>
        <dbReference type="ARBA" id="ARBA00004823"/>
    </source>
</evidence>
<evidence type="ECO:0000259" key="10">
    <source>
        <dbReference type="Pfam" id="PF00483"/>
    </source>
</evidence>
<feature type="domain" description="MannoseP isomerase/GMP-like beta-helix" evidence="12">
    <location>
        <begin position="302"/>
        <end position="356"/>
    </location>
</feature>
<dbReference type="Pfam" id="PF00483">
    <property type="entry name" value="NTP_transferase"/>
    <property type="match status" value="1"/>
</dbReference>
<dbReference type="GO" id="GO:0005525">
    <property type="term" value="F:GTP binding"/>
    <property type="evidence" value="ECO:0007669"/>
    <property type="project" value="UniProtKB-KW"/>
</dbReference>
<comment type="similarity">
    <text evidence="2 9">Belongs to the mannose-6-phosphate isomerase type 2 family.</text>
</comment>
<dbReference type="InterPro" id="IPR029044">
    <property type="entry name" value="Nucleotide-diphossugar_trans"/>
</dbReference>
<dbReference type="GO" id="GO:0000271">
    <property type="term" value="P:polysaccharide biosynthetic process"/>
    <property type="evidence" value="ECO:0007669"/>
    <property type="project" value="InterPro"/>
</dbReference>